<keyword evidence="2 9" id="KW-0493">Microtubule</keyword>
<keyword evidence="7" id="KW-0963">Cytoplasm</keyword>
<dbReference type="Gene3D" id="3.40.850.10">
    <property type="entry name" value="Kinesin motor domain"/>
    <property type="match status" value="1"/>
</dbReference>
<dbReference type="PANTHER" id="PTHR47968:SF13">
    <property type="entry name" value="KINESIN-LIKE PROTEIN KIF19 ISOFORM X1"/>
    <property type="match status" value="1"/>
</dbReference>
<reference evidence="13 14" key="1">
    <citation type="journal article" date="2017" name="Nat. Ecol. Evol.">
        <title>Scallop genome provides insights into evolution of bilaterian karyotype and development.</title>
        <authorList>
            <person name="Wang S."/>
            <person name="Zhang J."/>
            <person name="Jiao W."/>
            <person name="Li J."/>
            <person name="Xun X."/>
            <person name="Sun Y."/>
            <person name="Guo X."/>
            <person name="Huan P."/>
            <person name="Dong B."/>
            <person name="Zhang L."/>
            <person name="Hu X."/>
            <person name="Sun X."/>
            <person name="Wang J."/>
            <person name="Zhao C."/>
            <person name="Wang Y."/>
            <person name="Wang D."/>
            <person name="Huang X."/>
            <person name="Wang R."/>
            <person name="Lv J."/>
            <person name="Li Y."/>
            <person name="Zhang Z."/>
            <person name="Liu B."/>
            <person name="Lu W."/>
            <person name="Hui Y."/>
            <person name="Liang J."/>
            <person name="Zhou Z."/>
            <person name="Hou R."/>
            <person name="Li X."/>
            <person name="Liu Y."/>
            <person name="Li H."/>
            <person name="Ning X."/>
            <person name="Lin Y."/>
            <person name="Zhao L."/>
            <person name="Xing Q."/>
            <person name="Dou J."/>
            <person name="Li Y."/>
            <person name="Mao J."/>
            <person name="Guo H."/>
            <person name="Dou H."/>
            <person name="Li T."/>
            <person name="Mu C."/>
            <person name="Jiang W."/>
            <person name="Fu Q."/>
            <person name="Fu X."/>
            <person name="Miao Y."/>
            <person name="Liu J."/>
            <person name="Yu Q."/>
            <person name="Li R."/>
            <person name="Liao H."/>
            <person name="Li X."/>
            <person name="Kong Y."/>
            <person name="Jiang Z."/>
            <person name="Chourrout D."/>
            <person name="Li R."/>
            <person name="Bao Z."/>
        </authorList>
    </citation>
    <scope>NUCLEOTIDE SEQUENCE [LARGE SCALE GENOMIC DNA]</scope>
    <source>
        <strain evidence="13 14">PY_sf001</strain>
    </source>
</reference>
<dbReference type="GO" id="GO:0008017">
    <property type="term" value="F:microtubule binding"/>
    <property type="evidence" value="ECO:0007669"/>
    <property type="project" value="InterPro"/>
</dbReference>
<evidence type="ECO:0000256" key="2">
    <source>
        <dbReference type="ARBA" id="ARBA00022701"/>
    </source>
</evidence>
<dbReference type="GO" id="GO:0005874">
    <property type="term" value="C:microtubule"/>
    <property type="evidence" value="ECO:0007669"/>
    <property type="project" value="UniProtKB-KW"/>
</dbReference>
<keyword evidence="7" id="KW-0206">Cytoskeleton</keyword>
<dbReference type="GO" id="GO:0003777">
    <property type="term" value="F:microtubule motor activity"/>
    <property type="evidence" value="ECO:0007669"/>
    <property type="project" value="InterPro"/>
</dbReference>
<dbReference type="SMART" id="SM00129">
    <property type="entry name" value="KISc"/>
    <property type="match status" value="1"/>
</dbReference>
<dbReference type="InterPro" id="IPR027640">
    <property type="entry name" value="Kinesin-like_fam"/>
</dbReference>
<feature type="region of interest" description="Disordered" evidence="11">
    <location>
        <begin position="709"/>
        <end position="741"/>
    </location>
</feature>
<feature type="compositionally biased region" description="Polar residues" evidence="11">
    <location>
        <begin position="860"/>
        <end position="869"/>
    </location>
</feature>
<evidence type="ECO:0000313" key="13">
    <source>
        <dbReference type="EMBL" id="OWF35786.1"/>
    </source>
</evidence>
<keyword evidence="3 8" id="KW-0547">Nucleotide-binding</keyword>
<comment type="similarity">
    <text evidence="8 9">Belongs to the TRAFAC class myosin-kinesin ATPase superfamily. Kinesin family.</text>
</comment>
<dbReference type="Pfam" id="PF00225">
    <property type="entry name" value="Kinesin"/>
    <property type="match status" value="1"/>
</dbReference>
<evidence type="ECO:0000256" key="7">
    <source>
        <dbReference type="ARBA" id="ARBA00023212"/>
    </source>
</evidence>
<dbReference type="OrthoDB" id="3176171at2759"/>
<keyword evidence="5 10" id="KW-0175">Coiled coil</keyword>
<dbReference type="InterPro" id="IPR001752">
    <property type="entry name" value="Kinesin_motor_dom"/>
</dbReference>
<dbReference type="SUPFAM" id="SSF52540">
    <property type="entry name" value="P-loop containing nucleoside triphosphate hydrolases"/>
    <property type="match status" value="1"/>
</dbReference>
<feature type="domain" description="Kinesin motor" evidence="12">
    <location>
        <begin position="13"/>
        <end position="349"/>
    </location>
</feature>
<proteinExistence type="inferred from homology"/>
<gene>
    <name evidence="13" type="ORF">KP79_PYT05175</name>
</gene>
<comment type="caution">
    <text evidence="13">The sequence shown here is derived from an EMBL/GenBank/DDBJ whole genome shotgun (WGS) entry which is preliminary data.</text>
</comment>
<dbReference type="GO" id="GO:0005524">
    <property type="term" value="F:ATP binding"/>
    <property type="evidence" value="ECO:0007669"/>
    <property type="project" value="UniProtKB-UniRule"/>
</dbReference>
<comment type="subcellular location">
    <subcellularLocation>
        <location evidence="1">Cytoplasm</location>
        <location evidence="1">Cytoskeleton</location>
    </subcellularLocation>
</comment>
<feature type="region of interest" description="Disordered" evidence="11">
    <location>
        <begin position="808"/>
        <end position="915"/>
    </location>
</feature>
<dbReference type="AlphaFoldDB" id="A0A210PH89"/>
<dbReference type="CDD" id="cd01370">
    <property type="entry name" value="KISc_KIP3_like"/>
    <property type="match status" value="1"/>
</dbReference>
<evidence type="ECO:0000256" key="8">
    <source>
        <dbReference type="PROSITE-ProRule" id="PRU00283"/>
    </source>
</evidence>
<feature type="coiled-coil region" evidence="10">
    <location>
        <begin position="364"/>
        <end position="424"/>
    </location>
</feature>
<evidence type="ECO:0000256" key="10">
    <source>
        <dbReference type="SAM" id="Coils"/>
    </source>
</evidence>
<dbReference type="InterPro" id="IPR019821">
    <property type="entry name" value="Kinesin_motor_CS"/>
</dbReference>
<protein>
    <recommendedName>
        <fullName evidence="9">Kinesin-like protein</fullName>
    </recommendedName>
</protein>
<evidence type="ECO:0000256" key="5">
    <source>
        <dbReference type="ARBA" id="ARBA00023054"/>
    </source>
</evidence>
<dbReference type="GO" id="GO:0007018">
    <property type="term" value="P:microtubule-based movement"/>
    <property type="evidence" value="ECO:0007669"/>
    <property type="project" value="InterPro"/>
</dbReference>
<sequence>MADTKNKGGGEQTLTVALRIRPLNEDETMMGAGTIAHKVQKKMVVLMDPSDSEHDDVLRANRSREKKFVFDYTFDSNASQEEVFKSTAGFLIPSVVSGYNATVFAYGATGAGKTYTMLGNNDNPGIMAMSLNVLFQEMERTREDMVYKVSMSYLEIYNEMIRDLLSPSAGILDLREDAKGGVQVAGLSEVTTHTTSEVMEMLLMGNKERTQEPTAANKTSSRSHAVLQVLVKQQNRVRNTNQEVRMGKLFMVDLAGSERAAATHNRGKRMVEGAHINRSLLALGNCINALSDKNGPKYVNYRDSKLTRLLKDALGGNCKTVMIAHISPASIHFEESRNTLIYADRAKHIRTKVRRNVADVSYHIAQYTNIIQELREEINRLRVRLHDSVESGPVNGAKIKTVQAEVLSTQHGEAREQLNKVKEQLLISFKDQMELRKSLMELNNASMEISLETNRNQLIISEWDVEKAKLPRREGGEDMYREDTKTMELSGLGSDDVSEPDEVRMAREELRVLHEEKHRTEKIRGTVQKELDTAKTKTTRLQENIPQRINGEDQREILSLLYKVHILEIENTEVQSACLLREFQIKKKDMVLSRFRQHQNLTDQIIKRQRVLLAEKNIATPKDLEELYDLYKLELDDRLLLTDEDSGLSPEYLKIGGVGRSNRSFIADEGDQLSTLEEEDARLTPRFGEGDKLFSRSARAQRLRDDNLSVNWLENGTPRTPRSPHSSRHNSPQPMAVGLYRDDRTTITSNTRNIAALAAKKRSKAQTNLLNLERQYGEPRSLYRPSNDEAYLSPRTLARHNQSYDDVVLPSIHKPPSEDNLSNATKQSANTDNSNLPPIRAGRKGTKEPDLKRNRRTRGYDNSYSSQYAKINAGRTRHGVDVYGRTKRGQKGDSSGGSTPQSKSKGPVPTITSYRKGDIAVHGFSLPR</sequence>
<dbReference type="EMBL" id="NEDP02076708">
    <property type="protein sequence ID" value="OWF35786.1"/>
    <property type="molecule type" value="Genomic_DNA"/>
</dbReference>
<evidence type="ECO:0000256" key="1">
    <source>
        <dbReference type="ARBA" id="ARBA00004245"/>
    </source>
</evidence>
<dbReference type="PANTHER" id="PTHR47968">
    <property type="entry name" value="CENTROMERE PROTEIN E"/>
    <property type="match status" value="1"/>
</dbReference>
<feature type="compositionally biased region" description="Polar residues" evidence="11">
    <location>
        <begin position="892"/>
        <end position="904"/>
    </location>
</feature>
<feature type="binding site" evidence="8">
    <location>
        <begin position="107"/>
        <end position="114"/>
    </location>
    <ligand>
        <name>ATP</name>
        <dbReference type="ChEBI" id="CHEBI:30616"/>
    </ligand>
</feature>
<feature type="compositionally biased region" description="Polar residues" evidence="11">
    <location>
        <begin position="819"/>
        <end position="836"/>
    </location>
</feature>
<accession>A0A210PH89</accession>
<keyword evidence="6 8" id="KW-0505">Motor protein</keyword>
<name>A0A210PH89_MIZYE</name>
<dbReference type="Proteomes" id="UP000242188">
    <property type="component" value="Unassembled WGS sequence"/>
</dbReference>
<organism evidence="13 14">
    <name type="scientific">Mizuhopecten yessoensis</name>
    <name type="common">Japanese scallop</name>
    <name type="synonym">Patinopecten yessoensis</name>
    <dbReference type="NCBI Taxonomy" id="6573"/>
    <lineage>
        <taxon>Eukaryota</taxon>
        <taxon>Metazoa</taxon>
        <taxon>Spiralia</taxon>
        <taxon>Lophotrochozoa</taxon>
        <taxon>Mollusca</taxon>
        <taxon>Bivalvia</taxon>
        <taxon>Autobranchia</taxon>
        <taxon>Pteriomorphia</taxon>
        <taxon>Pectinida</taxon>
        <taxon>Pectinoidea</taxon>
        <taxon>Pectinidae</taxon>
        <taxon>Mizuhopecten</taxon>
    </lineage>
</organism>
<dbReference type="InterPro" id="IPR027417">
    <property type="entry name" value="P-loop_NTPase"/>
</dbReference>
<evidence type="ECO:0000256" key="3">
    <source>
        <dbReference type="ARBA" id="ARBA00022741"/>
    </source>
</evidence>
<evidence type="ECO:0000256" key="4">
    <source>
        <dbReference type="ARBA" id="ARBA00022840"/>
    </source>
</evidence>
<evidence type="ECO:0000313" key="14">
    <source>
        <dbReference type="Proteomes" id="UP000242188"/>
    </source>
</evidence>
<dbReference type="FunFam" id="3.40.850.10:FF:000056">
    <property type="entry name" value="Kinesin-like protein"/>
    <property type="match status" value="1"/>
</dbReference>
<dbReference type="InterPro" id="IPR036961">
    <property type="entry name" value="Kinesin_motor_dom_sf"/>
</dbReference>
<dbReference type="PRINTS" id="PR00380">
    <property type="entry name" value="KINESINHEAVY"/>
</dbReference>
<evidence type="ECO:0000256" key="6">
    <source>
        <dbReference type="ARBA" id="ARBA00023175"/>
    </source>
</evidence>
<keyword evidence="4 8" id="KW-0067">ATP-binding</keyword>
<evidence type="ECO:0000256" key="9">
    <source>
        <dbReference type="RuleBase" id="RU000394"/>
    </source>
</evidence>
<keyword evidence="14" id="KW-1185">Reference proteome</keyword>
<dbReference type="PROSITE" id="PS00411">
    <property type="entry name" value="KINESIN_MOTOR_1"/>
    <property type="match status" value="1"/>
</dbReference>
<dbReference type="PROSITE" id="PS50067">
    <property type="entry name" value="KINESIN_MOTOR_2"/>
    <property type="match status" value="1"/>
</dbReference>
<evidence type="ECO:0000259" key="12">
    <source>
        <dbReference type="PROSITE" id="PS50067"/>
    </source>
</evidence>
<dbReference type="STRING" id="6573.A0A210PH89"/>
<evidence type="ECO:0000256" key="11">
    <source>
        <dbReference type="SAM" id="MobiDB-lite"/>
    </source>
</evidence>